<dbReference type="Proteomes" id="UP000580856">
    <property type="component" value="Unassembled WGS sequence"/>
</dbReference>
<gene>
    <name evidence="2" type="ORF">GGQ74_002320</name>
</gene>
<protein>
    <submittedName>
        <fullName evidence="2">Uncharacterized protein</fullName>
    </submittedName>
</protein>
<proteinExistence type="predicted"/>
<feature type="transmembrane region" description="Helical" evidence="1">
    <location>
        <begin position="20"/>
        <end position="39"/>
    </location>
</feature>
<sequence>MKLPDLPLLREFVSEHPDRAAMAALGLWAVLLACVWLVLTQASGSARERIADVDKRYARAAPLVREVAYMKAQRAEFESMEPLAAARKVTRDLTLDAHLAAIRPTPAANGSDGIQMVFESLNLPQTLDLLKNLRDRVGLQVVSCSLNKRMDNPALADMQLILVR</sequence>
<keyword evidence="3" id="KW-1185">Reference proteome</keyword>
<evidence type="ECO:0000313" key="3">
    <source>
        <dbReference type="Proteomes" id="UP000580856"/>
    </source>
</evidence>
<name>A0A846QN82_9BACT</name>
<evidence type="ECO:0000256" key="1">
    <source>
        <dbReference type="SAM" id="Phobius"/>
    </source>
</evidence>
<dbReference type="RefSeq" id="WP_167941694.1">
    <property type="nucleotide sequence ID" value="NZ_JAATJA010000002.1"/>
</dbReference>
<accession>A0A846QN82</accession>
<dbReference type="PROSITE" id="PS51257">
    <property type="entry name" value="PROKAR_LIPOPROTEIN"/>
    <property type="match status" value="1"/>
</dbReference>
<evidence type="ECO:0000313" key="2">
    <source>
        <dbReference type="EMBL" id="NJB68647.1"/>
    </source>
</evidence>
<keyword evidence="1" id="KW-0812">Transmembrane</keyword>
<keyword evidence="1" id="KW-0472">Membrane</keyword>
<reference evidence="2 3" key="1">
    <citation type="submission" date="2020-03" db="EMBL/GenBank/DDBJ databases">
        <title>Genomic Encyclopedia of Type Strains, Phase IV (KMG-IV): sequencing the most valuable type-strain genomes for metagenomic binning, comparative biology and taxonomic classification.</title>
        <authorList>
            <person name="Goeker M."/>
        </authorList>
    </citation>
    <scope>NUCLEOTIDE SEQUENCE [LARGE SCALE GENOMIC DNA]</scope>
    <source>
        <strain evidence="2 3">DSM 24233</strain>
    </source>
</reference>
<organism evidence="2 3">
    <name type="scientific">Desulfobaculum xiamenense</name>
    <dbReference type="NCBI Taxonomy" id="995050"/>
    <lineage>
        <taxon>Bacteria</taxon>
        <taxon>Pseudomonadati</taxon>
        <taxon>Thermodesulfobacteriota</taxon>
        <taxon>Desulfovibrionia</taxon>
        <taxon>Desulfovibrionales</taxon>
        <taxon>Desulfovibrionaceae</taxon>
        <taxon>Desulfobaculum</taxon>
    </lineage>
</organism>
<keyword evidence="1" id="KW-1133">Transmembrane helix</keyword>
<dbReference type="EMBL" id="JAATJA010000002">
    <property type="protein sequence ID" value="NJB68647.1"/>
    <property type="molecule type" value="Genomic_DNA"/>
</dbReference>
<dbReference type="AlphaFoldDB" id="A0A846QN82"/>
<comment type="caution">
    <text evidence="2">The sequence shown here is derived from an EMBL/GenBank/DDBJ whole genome shotgun (WGS) entry which is preliminary data.</text>
</comment>